<organism evidence="2">
    <name type="scientific">marine sediment metagenome</name>
    <dbReference type="NCBI Taxonomy" id="412755"/>
    <lineage>
        <taxon>unclassified sequences</taxon>
        <taxon>metagenomes</taxon>
        <taxon>ecological metagenomes</taxon>
    </lineage>
</organism>
<proteinExistence type="predicted"/>
<dbReference type="GO" id="GO:0140291">
    <property type="term" value="P:peptidyl-glutamate ADP-deribosylation"/>
    <property type="evidence" value="ECO:0007669"/>
    <property type="project" value="TreeGrafter"/>
</dbReference>
<feature type="non-terminal residue" evidence="2">
    <location>
        <position position="118"/>
    </location>
</feature>
<feature type="domain" description="Macro" evidence="1">
    <location>
        <begin position="1"/>
        <end position="118"/>
    </location>
</feature>
<dbReference type="InterPro" id="IPR043472">
    <property type="entry name" value="Macro_dom-like"/>
</dbReference>
<dbReference type="PANTHER" id="PTHR12521">
    <property type="entry name" value="PROTEIN C6ORF130"/>
    <property type="match status" value="1"/>
</dbReference>
<reference evidence="2" key="1">
    <citation type="journal article" date="2015" name="Nature">
        <title>Complex archaea that bridge the gap between prokaryotes and eukaryotes.</title>
        <authorList>
            <person name="Spang A."/>
            <person name="Saw J.H."/>
            <person name="Jorgensen S.L."/>
            <person name="Zaremba-Niedzwiedzka K."/>
            <person name="Martijn J."/>
            <person name="Lind A.E."/>
            <person name="van Eijk R."/>
            <person name="Schleper C."/>
            <person name="Guy L."/>
            <person name="Ettema T.J."/>
        </authorList>
    </citation>
    <scope>NUCLEOTIDE SEQUENCE</scope>
</reference>
<dbReference type="SUPFAM" id="SSF52949">
    <property type="entry name" value="Macro domain-like"/>
    <property type="match status" value="1"/>
</dbReference>
<dbReference type="Pfam" id="PF01661">
    <property type="entry name" value="Macro"/>
    <property type="match status" value="1"/>
</dbReference>
<accession>A0A0F8XL25</accession>
<dbReference type="Gene3D" id="3.40.220.10">
    <property type="entry name" value="Leucine Aminopeptidase, subunit E, domain 1"/>
    <property type="match status" value="1"/>
</dbReference>
<dbReference type="InterPro" id="IPR002589">
    <property type="entry name" value="Macro_dom"/>
</dbReference>
<gene>
    <name evidence="2" type="ORF">LCGC14_2932050</name>
</gene>
<dbReference type="InterPro" id="IPR050892">
    <property type="entry name" value="ADP-ribose_metab_enzymes"/>
</dbReference>
<dbReference type="SMART" id="SM00506">
    <property type="entry name" value="A1pp"/>
    <property type="match status" value="1"/>
</dbReference>
<evidence type="ECO:0000313" key="2">
    <source>
        <dbReference type="EMBL" id="KKK69638.1"/>
    </source>
</evidence>
<protein>
    <recommendedName>
        <fullName evidence="1">Macro domain-containing protein</fullName>
    </recommendedName>
</protein>
<comment type="caution">
    <text evidence="2">The sequence shown here is derived from an EMBL/GenBank/DDBJ whole genome shotgun (WGS) entry which is preliminary data.</text>
</comment>
<name>A0A0F8XL25_9ZZZZ</name>
<dbReference type="PANTHER" id="PTHR12521:SF0">
    <property type="entry name" value="ADP-RIBOSE GLYCOHYDROLASE OARD1"/>
    <property type="match status" value="1"/>
</dbReference>
<evidence type="ECO:0000259" key="1">
    <source>
        <dbReference type="PROSITE" id="PS51154"/>
    </source>
</evidence>
<dbReference type="PROSITE" id="PS51154">
    <property type="entry name" value="MACRO"/>
    <property type="match status" value="1"/>
</dbReference>
<sequence>MEIVYLAGDVLESEHRLILHGCNAQGVMGSGIAKQIRKKFPQAFEEYHVAYEKEMLWLGDVIFADCGSKIIANGITQQYYGRGGECFVSYEAINNVMEEIHDYALKHGIEYVAMPLIG</sequence>
<dbReference type="AlphaFoldDB" id="A0A0F8XL25"/>
<dbReference type="EMBL" id="LAZR01058554">
    <property type="protein sequence ID" value="KKK69638.1"/>
    <property type="molecule type" value="Genomic_DNA"/>
</dbReference>